<dbReference type="RefSeq" id="WP_169944738.1">
    <property type="nucleotide sequence ID" value="NZ_CP053015.1"/>
</dbReference>
<keyword evidence="4" id="KW-1185">Reference proteome</keyword>
<evidence type="ECO:0000313" key="4">
    <source>
        <dbReference type="Proteomes" id="UP000503018"/>
    </source>
</evidence>
<dbReference type="EMBL" id="CP053015">
    <property type="protein sequence ID" value="QJQ31995.1"/>
    <property type="molecule type" value="Genomic_DNA"/>
</dbReference>
<accession>A0A6M4ASF1</accession>
<feature type="transmembrane region" description="Helical" evidence="1">
    <location>
        <begin position="103"/>
        <end position="124"/>
    </location>
</feature>
<feature type="signal peptide" evidence="2">
    <location>
        <begin position="1"/>
        <end position="42"/>
    </location>
</feature>
<keyword evidence="1" id="KW-0812">Transmembrane</keyword>
<keyword evidence="1" id="KW-1133">Transmembrane helix</keyword>
<dbReference type="Proteomes" id="UP000503018">
    <property type="component" value="Chromosome"/>
</dbReference>
<evidence type="ECO:0000256" key="1">
    <source>
        <dbReference type="SAM" id="Phobius"/>
    </source>
</evidence>
<gene>
    <name evidence="3" type="ORF">GV829_05625</name>
</gene>
<keyword evidence="2" id="KW-0732">Signal</keyword>
<organism evidence="3 4">
    <name type="scientific">Sphingomonas lacunae</name>
    <dbReference type="NCBI Taxonomy" id="2698828"/>
    <lineage>
        <taxon>Bacteria</taxon>
        <taxon>Pseudomonadati</taxon>
        <taxon>Pseudomonadota</taxon>
        <taxon>Alphaproteobacteria</taxon>
        <taxon>Sphingomonadales</taxon>
        <taxon>Sphingomonadaceae</taxon>
        <taxon>Sphingomonas</taxon>
    </lineage>
</organism>
<sequence length="261" mass="28309">MTGWAADGKNGVTSRHALALGRVGRATMLLCLLLVPAAPAMAAAPGAAPDKAVDAALIERVIRDGDIQTSFTVPPRQNPTPAPQWLTDLFGWMFGDGNALVKGLGWLLVVLVVLGALYLTIPWVRDLVDSLFARFRRKAEDDDGDDFEWRPDEGGARNLLAEADRLAEQGRYGEAAHLVLGRSLEDIANRRPGLLKPALTARAIALMDELPSPARTAFGRIAVVVERSLWARQPIDRSAWLDARGAYQDFAFGAHWRGGTP</sequence>
<keyword evidence="1" id="KW-0472">Membrane</keyword>
<name>A0A6M4ASF1_9SPHN</name>
<proteinExistence type="predicted"/>
<dbReference type="AlphaFoldDB" id="A0A6M4ASF1"/>
<reference evidence="3 4" key="1">
    <citation type="submission" date="2020-01" db="EMBL/GenBank/DDBJ databases">
        <title>Sphingomonas sp. strain CSW-10.</title>
        <authorList>
            <person name="Chen W.-M."/>
        </authorList>
    </citation>
    <scope>NUCLEOTIDE SEQUENCE [LARGE SCALE GENOMIC DNA]</scope>
    <source>
        <strain evidence="3 4">CSW-10</strain>
    </source>
</reference>
<protein>
    <submittedName>
        <fullName evidence="3">DUF4129 domain-containing protein</fullName>
    </submittedName>
</protein>
<evidence type="ECO:0000256" key="2">
    <source>
        <dbReference type="SAM" id="SignalP"/>
    </source>
</evidence>
<feature type="chain" id="PRO_5026930396" evidence="2">
    <location>
        <begin position="43"/>
        <end position="261"/>
    </location>
</feature>
<dbReference type="KEGG" id="slan:GV829_05625"/>
<evidence type="ECO:0000313" key="3">
    <source>
        <dbReference type="EMBL" id="QJQ31995.1"/>
    </source>
</evidence>